<dbReference type="EC" id="3.1.1.89" evidence="2"/>
<keyword evidence="4" id="KW-0719">Serine esterase</keyword>
<feature type="region of interest" description="Disordered" evidence="7">
    <location>
        <begin position="30"/>
        <end position="61"/>
    </location>
</feature>
<protein>
    <recommendedName>
        <fullName evidence="3">Protein phosphatase methylesterase 1</fullName>
        <ecNumber evidence="2">3.1.1.89</ecNumber>
    </recommendedName>
</protein>
<feature type="domain" description="AB hydrolase-1" evidence="8">
    <location>
        <begin position="111"/>
        <end position="361"/>
    </location>
</feature>
<dbReference type="PANTHER" id="PTHR14189">
    <property type="entry name" value="PROTEIN PHOSPHATASE METHYLESTERASE-1 RELATED"/>
    <property type="match status" value="1"/>
</dbReference>
<evidence type="ECO:0000256" key="1">
    <source>
        <dbReference type="ARBA" id="ARBA00008645"/>
    </source>
</evidence>
<evidence type="ECO:0000256" key="2">
    <source>
        <dbReference type="ARBA" id="ARBA00013111"/>
    </source>
</evidence>
<evidence type="ECO:0000256" key="3">
    <source>
        <dbReference type="ARBA" id="ARBA00020672"/>
    </source>
</evidence>
<reference evidence="9 10" key="1">
    <citation type="submission" date="2016-08" db="EMBL/GenBank/DDBJ databases">
        <authorList>
            <consortium name="Lentinula edodes genome sequencing consortium"/>
            <person name="Sakamoto Y."/>
            <person name="Nakade K."/>
            <person name="Sato S."/>
            <person name="Yoshida Y."/>
            <person name="Miyazaki K."/>
            <person name="Natsume S."/>
            <person name="Konno N."/>
        </authorList>
    </citation>
    <scope>NUCLEOTIDE SEQUENCE [LARGE SCALE GENOMIC DNA]</scope>
    <source>
        <strain evidence="9 10">NBRC 111202</strain>
    </source>
</reference>
<dbReference type="InterPro" id="IPR029058">
    <property type="entry name" value="AB_hydrolase_fold"/>
</dbReference>
<dbReference type="Gene3D" id="3.40.50.1820">
    <property type="entry name" value="alpha/beta hydrolase"/>
    <property type="match status" value="1"/>
</dbReference>
<evidence type="ECO:0000256" key="5">
    <source>
        <dbReference type="ARBA" id="ARBA00022801"/>
    </source>
</evidence>
<name>A0A1Q3EKQ7_LENED</name>
<comment type="similarity">
    <text evidence="1">Belongs to the AB hydrolase superfamily.</text>
</comment>
<organism evidence="9 10">
    <name type="scientific">Lentinula edodes</name>
    <name type="common">Shiitake mushroom</name>
    <name type="synonym">Lentinus edodes</name>
    <dbReference type="NCBI Taxonomy" id="5353"/>
    <lineage>
        <taxon>Eukaryota</taxon>
        <taxon>Fungi</taxon>
        <taxon>Dikarya</taxon>
        <taxon>Basidiomycota</taxon>
        <taxon>Agaricomycotina</taxon>
        <taxon>Agaricomycetes</taxon>
        <taxon>Agaricomycetidae</taxon>
        <taxon>Agaricales</taxon>
        <taxon>Marasmiineae</taxon>
        <taxon>Omphalotaceae</taxon>
        <taxon>Lentinula</taxon>
    </lineage>
</organism>
<evidence type="ECO:0000256" key="6">
    <source>
        <dbReference type="ARBA" id="ARBA00049203"/>
    </source>
</evidence>
<dbReference type="InterPro" id="IPR000073">
    <property type="entry name" value="AB_hydrolase_1"/>
</dbReference>
<comment type="caution">
    <text evidence="9">The sequence shown here is derived from an EMBL/GenBank/DDBJ whole genome shotgun (WGS) entry which is preliminary data.</text>
</comment>
<gene>
    <name evidence="9" type="ORF">LENED_009783</name>
</gene>
<dbReference type="GO" id="GO:0051723">
    <property type="term" value="F:protein methylesterase activity"/>
    <property type="evidence" value="ECO:0007669"/>
    <property type="project" value="UniProtKB-EC"/>
</dbReference>
<dbReference type="STRING" id="5353.A0A1Q3EKQ7"/>
<dbReference type="Pfam" id="PF12697">
    <property type="entry name" value="Abhydrolase_6"/>
    <property type="match status" value="1"/>
</dbReference>
<evidence type="ECO:0000256" key="7">
    <source>
        <dbReference type="SAM" id="MobiDB-lite"/>
    </source>
</evidence>
<proteinExistence type="inferred from homology"/>
<evidence type="ECO:0000259" key="8">
    <source>
        <dbReference type="Pfam" id="PF12697"/>
    </source>
</evidence>
<comment type="catalytic activity">
    <reaction evidence="6">
        <text>[phosphatase 2A protein]-C-terminal L-leucine methyl ester + H2O = [phosphatase 2A protein]-C-terminal L-leucine + methanol + H(+)</text>
        <dbReference type="Rhea" id="RHEA:48548"/>
        <dbReference type="Rhea" id="RHEA-COMP:12134"/>
        <dbReference type="Rhea" id="RHEA-COMP:12135"/>
        <dbReference type="ChEBI" id="CHEBI:15377"/>
        <dbReference type="ChEBI" id="CHEBI:15378"/>
        <dbReference type="ChEBI" id="CHEBI:17790"/>
        <dbReference type="ChEBI" id="CHEBI:90516"/>
        <dbReference type="ChEBI" id="CHEBI:90517"/>
        <dbReference type="EC" id="3.1.1.89"/>
    </reaction>
</comment>
<dbReference type="Proteomes" id="UP000188533">
    <property type="component" value="Unassembled WGS sequence"/>
</dbReference>
<accession>A0A1Q3EKQ7</accession>
<evidence type="ECO:0000256" key="4">
    <source>
        <dbReference type="ARBA" id="ARBA00022487"/>
    </source>
</evidence>
<sequence length="434" mass="47060">MSDLYRSTLSARLAKLPADIPSNINIEDEDEEVGDSLGSLPGSGLGPPAMPSMSHRTRKAKKEPNPAFAPISAKNFFVQAFQVALPGRKLDCRVYYTPPKFANGTVMVCQHGAGYSGLSFACMAKEITDLSGGECGVLAIDARRHGKTMSTSDQPDEDLSIGVLVDDFVGVVQTIYPDAQASPNLILIGHSMGGSIVTRACTILLDRKYTIGGVAVLDVVEGSAIEALPHMNSLLNARPDGFDSVEEAVEWHLNTKAIRNPTSARISIPAVISPSESSSPIVPPFIWRTPLRSTAPYWQSWFVGLSHTFLNVRTARLLVLAGTDRLDKELMIGQMQGKFQMIVVPGTGHMLHEDDPTRLAEIMSERLNSLKFMKTPTGPQVLMLGAQIHAAGGWRLYLEYFICGIDCSSQAVVQGYCPTNFEEVLFGYPVGMCI</sequence>
<dbReference type="SUPFAM" id="SSF53474">
    <property type="entry name" value="alpha/beta-Hydrolases"/>
    <property type="match status" value="1"/>
</dbReference>
<keyword evidence="10" id="KW-1185">Reference proteome</keyword>
<keyword evidence="5" id="KW-0378">Hydrolase</keyword>
<dbReference type="EMBL" id="BDGU01000501">
    <property type="protein sequence ID" value="GAW07771.1"/>
    <property type="molecule type" value="Genomic_DNA"/>
</dbReference>
<dbReference type="PANTHER" id="PTHR14189:SF0">
    <property type="entry name" value="PROTEIN PHOSPHATASE METHYLESTERASE 1"/>
    <property type="match status" value="1"/>
</dbReference>
<evidence type="ECO:0000313" key="10">
    <source>
        <dbReference type="Proteomes" id="UP000188533"/>
    </source>
</evidence>
<dbReference type="AlphaFoldDB" id="A0A1Q3EKQ7"/>
<reference evidence="9 10" key="2">
    <citation type="submission" date="2017-02" db="EMBL/GenBank/DDBJ databases">
        <title>A genome survey and senescence transcriptome analysis in Lentinula edodes.</title>
        <authorList>
            <person name="Sakamoto Y."/>
            <person name="Nakade K."/>
            <person name="Sato S."/>
            <person name="Yoshida Y."/>
            <person name="Miyazaki K."/>
            <person name="Natsume S."/>
            <person name="Konno N."/>
        </authorList>
    </citation>
    <scope>NUCLEOTIDE SEQUENCE [LARGE SCALE GENOMIC DNA]</scope>
    <source>
        <strain evidence="9 10">NBRC 111202</strain>
    </source>
</reference>
<dbReference type="InterPro" id="IPR016812">
    <property type="entry name" value="PPase_methylesterase_euk"/>
</dbReference>
<evidence type="ECO:0000313" key="9">
    <source>
        <dbReference type="EMBL" id="GAW07771.1"/>
    </source>
</evidence>